<dbReference type="Pfam" id="PF17973">
    <property type="entry name" value="bMG10"/>
    <property type="match status" value="1"/>
</dbReference>
<dbReference type="Gene3D" id="2.60.40.1930">
    <property type="match status" value="1"/>
</dbReference>
<dbReference type="PANTHER" id="PTHR40094:SF1">
    <property type="entry name" value="UBIQUITIN DOMAIN-CONTAINING PROTEIN"/>
    <property type="match status" value="1"/>
</dbReference>
<feature type="domain" description="Alpha-2-macroglobulin" evidence="4">
    <location>
        <begin position="1193"/>
        <end position="1283"/>
    </location>
</feature>
<reference evidence="5 6" key="1">
    <citation type="submission" date="2017-10" db="EMBL/GenBank/DDBJ databases">
        <title>Draft genome of Longimonas halophila.</title>
        <authorList>
            <person name="Goh K.M."/>
            <person name="Shamsir M.S."/>
            <person name="Lim S.W."/>
        </authorList>
    </citation>
    <scope>NUCLEOTIDE SEQUENCE [LARGE SCALE GENOMIC DNA]</scope>
    <source>
        <strain evidence="5 6">KCTC 42399</strain>
    </source>
</reference>
<keyword evidence="2" id="KW-0732">Signal</keyword>
<dbReference type="Pfam" id="PF00207">
    <property type="entry name" value="A2M"/>
    <property type="match status" value="1"/>
</dbReference>
<dbReference type="EMBL" id="PDEP01000001">
    <property type="protein sequence ID" value="PEN09199.1"/>
    <property type="molecule type" value="Genomic_DNA"/>
</dbReference>
<gene>
    <name evidence="5" type="ORF">CRI93_00250</name>
</gene>
<dbReference type="InterPro" id="IPR051802">
    <property type="entry name" value="YfhM-like"/>
</dbReference>
<dbReference type="OrthoDB" id="9767116at2"/>
<comment type="similarity">
    <text evidence="1">Belongs to the protease inhibitor I39 (alpha-2-macroglobulin) family. Bacterial alpha-2-macroglobulin subfamily.</text>
</comment>
<evidence type="ECO:0000313" key="6">
    <source>
        <dbReference type="Proteomes" id="UP000221024"/>
    </source>
</evidence>
<name>A0A2H3P3W0_9BACT</name>
<dbReference type="Pfam" id="PF13205">
    <property type="entry name" value="Big_5"/>
    <property type="match status" value="1"/>
</dbReference>
<dbReference type="InterPro" id="IPR047565">
    <property type="entry name" value="Alpha-macroglob_thiol-ester_cl"/>
</dbReference>
<proteinExistence type="inferred from homology"/>
<evidence type="ECO:0008006" key="7">
    <source>
        <dbReference type="Google" id="ProtNLM"/>
    </source>
</evidence>
<evidence type="ECO:0000256" key="2">
    <source>
        <dbReference type="ARBA" id="ARBA00022729"/>
    </source>
</evidence>
<dbReference type="Pfam" id="PF07703">
    <property type="entry name" value="A2M_BRD"/>
    <property type="match status" value="1"/>
</dbReference>
<dbReference type="InterPro" id="IPR041203">
    <property type="entry name" value="Bact_A2M_MG5"/>
</dbReference>
<dbReference type="Pfam" id="PF17972">
    <property type="entry name" value="bMG5"/>
    <property type="match status" value="1"/>
</dbReference>
<protein>
    <recommendedName>
        <fullName evidence="7">Alpha-2-macroglobulin</fullName>
    </recommendedName>
</protein>
<dbReference type="GO" id="GO:0004866">
    <property type="term" value="F:endopeptidase inhibitor activity"/>
    <property type="evidence" value="ECO:0007669"/>
    <property type="project" value="InterPro"/>
</dbReference>
<dbReference type="InterPro" id="IPR001599">
    <property type="entry name" value="Macroglobln_a2"/>
</dbReference>
<dbReference type="SMART" id="SM01359">
    <property type="entry name" value="A2M_N_2"/>
    <property type="match status" value="1"/>
</dbReference>
<dbReference type="InterPro" id="IPR011625">
    <property type="entry name" value="A2M_N_BRD"/>
</dbReference>
<dbReference type="Gene3D" id="2.60.40.3710">
    <property type="match status" value="1"/>
</dbReference>
<evidence type="ECO:0000256" key="1">
    <source>
        <dbReference type="ARBA" id="ARBA00010556"/>
    </source>
</evidence>
<evidence type="ECO:0000313" key="5">
    <source>
        <dbReference type="EMBL" id="PEN09199.1"/>
    </source>
</evidence>
<dbReference type="InterPro" id="IPR041462">
    <property type="entry name" value="Bact_A2M_MG6"/>
</dbReference>
<feature type="domain" description="Alpha-2-macroglobulin bait region" evidence="3">
    <location>
        <begin position="980"/>
        <end position="1132"/>
    </location>
</feature>
<dbReference type="Gene3D" id="1.50.10.20">
    <property type="match status" value="1"/>
</dbReference>
<dbReference type="Proteomes" id="UP000221024">
    <property type="component" value="Unassembled WGS sequence"/>
</dbReference>
<dbReference type="InterPro" id="IPR041246">
    <property type="entry name" value="Bact_MG10"/>
</dbReference>
<organism evidence="5 6">
    <name type="scientific">Longimonas halophila</name>
    <dbReference type="NCBI Taxonomy" id="1469170"/>
    <lineage>
        <taxon>Bacteria</taxon>
        <taxon>Pseudomonadati</taxon>
        <taxon>Rhodothermota</taxon>
        <taxon>Rhodothermia</taxon>
        <taxon>Rhodothermales</taxon>
        <taxon>Salisaetaceae</taxon>
        <taxon>Longimonas</taxon>
    </lineage>
</organism>
<keyword evidence="6" id="KW-1185">Reference proteome</keyword>
<dbReference type="InterPro" id="IPR021868">
    <property type="entry name" value="Alpha_2_Macroglob_MG3"/>
</dbReference>
<dbReference type="Pfam" id="PF11974">
    <property type="entry name" value="bMG3"/>
    <property type="match status" value="1"/>
</dbReference>
<dbReference type="PANTHER" id="PTHR40094">
    <property type="entry name" value="ALPHA-2-MACROGLOBULIN HOMOLOG"/>
    <property type="match status" value="1"/>
</dbReference>
<dbReference type="InterPro" id="IPR008930">
    <property type="entry name" value="Terpenoid_cyclase/PrenylTrfase"/>
</dbReference>
<comment type="caution">
    <text evidence="5">The sequence shown here is derived from an EMBL/GenBank/DDBJ whole genome shotgun (WGS) entry which is preliminary data.</text>
</comment>
<dbReference type="Pfam" id="PF01835">
    <property type="entry name" value="MG2"/>
    <property type="match status" value="1"/>
</dbReference>
<accession>A0A2H3P3W0</accession>
<dbReference type="InterPro" id="IPR013783">
    <property type="entry name" value="Ig-like_fold"/>
</dbReference>
<evidence type="ECO:0000259" key="3">
    <source>
        <dbReference type="SMART" id="SM01359"/>
    </source>
</evidence>
<dbReference type="InterPro" id="IPR032812">
    <property type="entry name" value="SbsA_Ig"/>
</dbReference>
<dbReference type="Pfam" id="PF17962">
    <property type="entry name" value="bMG6"/>
    <property type="match status" value="1"/>
</dbReference>
<dbReference type="InterPro" id="IPR002890">
    <property type="entry name" value="MG2"/>
</dbReference>
<sequence>MLHCNEPAIRAQPTRLLMSLRFDWPVLLGGLLLGLFFVGCGGSSSSTSEAPDSLSDRAVTERFTPTLDGPLRLLSVSPRGTRTRYQPRQAITATFSQPMVALGDTEAPPDSALSVEPAVEGSFRWEGTQTLVFTPNDDLPPATEFTVTVHPVLESTEGEAMQEPYTWTFETVRPQIVSTTPSDGERFAPLDQSLRLRFNLPVDATATQRFLDSDRLPIGLAENDGDSTLVLPLSTELAQGTEYTLTAAAGLPTTAGPLGTADTTRIQFRTYPPLALQALDQSSWQYPDDQGRFAPDQGLTLLFSTPVRFGDLRAAFSMEPAIEWPPGTGARDGYTSTEHTISVPLQAETDYTLRIENLTDRFGQSLPATERTFETRAYSPSLQVPDGAMLVESNQERALPVRYVNVTEARIGAEVITRDEIVPAYQTYDRSYREEAEDPVPIQRTWTLDESRTEHRTTSLRFDSLLTSGQGIVGWQLNYDRTSDGPDTHRGLAQYTDLGLTAKFSPHQSLLLVTTLDQAEPVADAAVEIRSRDNRVLWTGTTGADGRADFPGWTELLDDPGDGVPDLFAIVEHEGDLAFTSSEYGSGIRAYRFGIQSSWRPEPVTRTGTIFTDRGLYKAGDTVHIKGILRSRTDRDWQPITDSLRMVVHDPRDEVVLDEQLTASDLGSFDTTWRAPRGAAQGDYDVQVGLVDDTTLTAERRWDREGIASGTFQIESFRQAAFTVEASSAADAYVAGDFFEGTLSARYLFGAGLPGASAFLRVRQSSTRHQPPGYDDYQFGPMSGYEYSTLLEQDTTLSADSDVSVRVPTAGNADGHPMRLTWTGRVTDASQQEIAGRTTTMVHPGQFYIGMKPSTSYLDMSETDELTVDLITVDPNGRPEGDHEVTVELVRKEWNSVREVGSDGRMTWRSEETEVPVADTTLTSQSDTAQRAAFTIPQGGLYEVRATATDIRGNALKTEATVYASGSGYVAWQREDDDQVELVTDQDTYAPGETARIMVPSPFEEATALITIERDGILHSRVETLTGSAPQIEIDIEDDYLPNVYASVILLNERTAPPQATADPGAPAFRVGYVELPVDASERRISVDIEPNTDTYRPGETVTVDMQLRDDTGQGVPGEITFSAADAGVLNLIGYALPDPFNTFYGTRPLSVTTTETRSAIVKQRTGDVVTSKAQGLGGGGGEESVRTDFTPLAHWDPAVQTDAQGRAQLSFELPEQLTTMRLMATAHTPTHQFGNGQTDITVTKPLVLQSGLPRFIHEGDTFEARVLLTNRTDTEGTAEVQIDADSLTLPESTTQTVTLAPGATEAVTFRAEAPAADTARVAFRAQMNGETDALRIPLPITRSTTTDVQATFASTESTATETLRPRPDRVSGTGQLDVRLASTALTGLDGALEHLFTYPYGCIEQQTSRIRPLLLAPGLVDAFGLALPFDNRDAAIAEWRDELSRFWTGDGFAMWPGSSTAQPYLTGYVALALAEAKEAGVDVPQPLTENALDALEEWVRNPSDRPDYYSSAVWADTRALMLYALARHGRVVTSELSVLADNPPASPDGLSYLLRALHTTDSAALASRRDAIADRLRAQIRVESTQAYLAAPDDNRFGWIFASDARATAFGLSALLTHDASSDFQPLAQRMVQYLVDERTQGHWTSTQDNAAVVEAFDRYVEAYEAETPDFAATVELAGREILAAAFRTRTLDTQRTTVPESDLPDGETPLRIQKDDGPGRLYYTARLETATTAPVEAREQGLRVERTLELLDTDGEVARTLDPNADGTRQIAEGSLVRVTLRLNSPTDRNYVVVDDPLPAGLETLNSAFETTDTGLLRDADTGQDRWWGSFNHTEQQDTRVLLFADYLRRGTHTYRYVARATTSGTFVHPAVEAELMYRPETRGRTATGRLVVE</sequence>
<dbReference type="Gene3D" id="2.60.40.10">
    <property type="entry name" value="Immunoglobulins"/>
    <property type="match status" value="1"/>
</dbReference>
<dbReference type="SUPFAM" id="SSF48239">
    <property type="entry name" value="Terpenoid cyclases/Protein prenyltransferases"/>
    <property type="match status" value="1"/>
</dbReference>
<dbReference type="SMART" id="SM01419">
    <property type="entry name" value="Thiol-ester_cl"/>
    <property type="match status" value="1"/>
</dbReference>
<evidence type="ECO:0000259" key="4">
    <source>
        <dbReference type="SMART" id="SM01360"/>
    </source>
</evidence>
<dbReference type="SMART" id="SM01360">
    <property type="entry name" value="A2M"/>
    <property type="match status" value="1"/>
</dbReference>